<evidence type="ECO:0000256" key="8">
    <source>
        <dbReference type="SAM" id="SignalP"/>
    </source>
</evidence>
<evidence type="ECO:0000256" key="4">
    <source>
        <dbReference type="ARBA" id="ARBA00022452"/>
    </source>
</evidence>
<sequence>MRLSLVWSAVLASTLSGAVYADDLMDIYGLALAKDPVVLQVKAQRDATREAINEVDAAMLPQINLSGDAHYVKTNKNDAGTAFVAGGNVSLQQAIWRHSNHINSSIAQKRATAMDLSYNDAMQGLIIRTASAYFGVLEAQDILEFKKADRDALKRHYDESNQKFSVGLIANTDVQEAKAAYDLATAQVIIAENDLANKYENLRQLTGMEHKNLSKLDVNRFSTPGVTGNSSSWLKTAEENNISLQAKMIEKEIAKDQISLAQTGHEPTLDLYGQLGSEYTDYKENTIGKEDGTTNSGIVGLSFNMPLYSGGAVSSAVEQAKLNYVAASESLENTHRTVQTSLYNQYNNINASIGTVKAYTQTVVSAQSALDATEAGYDVGTRTIVDVLDATENLYNAKSNLASARYTYILSWLNLRYTSGLLSEEDIKAINSGLIK</sequence>
<dbReference type="GO" id="GO:0009279">
    <property type="term" value="C:cell outer membrane"/>
    <property type="evidence" value="ECO:0007669"/>
    <property type="project" value="UniProtKB-SubCell"/>
</dbReference>
<dbReference type="PANTHER" id="PTHR30026:SF20">
    <property type="entry name" value="OUTER MEMBRANE PROTEIN TOLC"/>
    <property type="match status" value="1"/>
</dbReference>
<dbReference type="Proteomes" id="UP000243745">
    <property type="component" value="Unassembled WGS sequence"/>
</dbReference>
<dbReference type="NCBIfam" id="TIGR01844">
    <property type="entry name" value="type_I_sec_TolC"/>
    <property type="match status" value="1"/>
</dbReference>
<keyword evidence="5" id="KW-0812">Transmembrane</keyword>
<keyword evidence="3" id="KW-0813">Transport</keyword>
<feature type="chain" id="PRO_5025069338" evidence="8">
    <location>
        <begin position="22"/>
        <end position="436"/>
    </location>
</feature>
<organism evidence="9 10">
    <name type="scientific">Ruminobacter amylophilus</name>
    <dbReference type="NCBI Taxonomy" id="867"/>
    <lineage>
        <taxon>Bacteria</taxon>
        <taxon>Pseudomonadati</taxon>
        <taxon>Pseudomonadota</taxon>
        <taxon>Gammaproteobacteria</taxon>
        <taxon>Aeromonadales</taxon>
        <taxon>Succinivibrionaceae</taxon>
        <taxon>Ruminobacter</taxon>
    </lineage>
</organism>
<dbReference type="GO" id="GO:0015562">
    <property type="term" value="F:efflux transmembrane transporter activity"/>
    <property type="evidence" value="ECO:0007669"/>
    <property type="project" value="InterPro"/>
</dbReference>
<dbReference type="SUPFAM" id="SSF56954">
    <property type="entry name" value="Outer membrane efflux proteins (OEP)"/>
    <property type="match status" value="1"/>
</dbReference>
<reference evidence="9 10" key="1">
    <citation type="submission" date="2016-10" db="EMBL/GenBank/DDBJ databases">
        <authorList>
            <person name="Varghese N."/>
            <person name="Submissions S."/>
        </authorList>
    </citation>
    <scope>NUCLEOTIDE SEQUENCE [LARGE SCALE GENOMIC DNA]</scope>
    <source>
        <strain evidence="9 10">DSM 1361</strain>
    </source>
</reference>
<dbReference type="PANTHER" id="PTHR30026">
    <property type="entry name" value="OUTER MEMBRANE PROTEIN TOLC"/>
    <property type="match status" value="1"/>
</dbReference>
<accession>A0A662ZG18</accession>
<dbReference type="EMBL" id="FOXF01000010">
    <property type="protein sequence ID" value="SFP23540.1"/>
    <property type="molecule type" value="Genomic_DNA"/>
</dbReference>
<dbReference type="RefSeq" id="WP_093141171.1">
    <property type="nucleotide sequence ID" value="NZ_FOXF01000010.1"/>
</dbReference>
<dbReference type="InterPro" id="IPR010130">
    <property type="entry name" value="T1SS_OMP_TolC"/>
</dbReference>
<keyword evidence="7" id="KW-0998">Cell outer membrane</keyword>
<keyword evidence="10" id="KW-1185">Reference proteome</keyword>
<evidence type="ECO:0000256" key="1">
    <source>
        <dbReference type="ARBA" id="ARBA00004442"/>
    </source>
</evidence>
<evidence type="ECO:0000256" key="7">
    <source>
        <dbReference type="ARBA" id="ARBA00023237"/>
    </source>
</evidence>
<keyword evidence="4" id="KW-1134">Transmembrane beta strand</keyword>
<feature type="signal peptide" evidence="8">
    <location>
        <begin position="1"/>
        <end position="21"/>
    </location>
</feature>
<keyword evidence="6" id="KW-0472">Membrane</keyword>
<evidence type="ECO:0000256" key="2">
    <source>
        <dbReference type="ARBA" id="ARBA00007613"/>
    </source>
</evidence>
<keyword evidence="8" id="KW-0732">Signal</keyword>
<evidence type="ECO:0000256" key="3">
    <source>
        <dbReference type="ARBA" id="ARBA00022448"/>
    </source>
</evidence>
<name>A0A662ZG18_9GAMM</name>
<dbReference type="OrthoDB" id="9813458at2"/>
<evidence type="ECO:0000313" key="10">
    <source>
        <dbReference type="Proteomes" id="UP000243745"/>
    </source>
</evidence>
<gene>
    <name evidence="9" type="ORF">SAMN02910344_00817</name>
</gene>
<evidence type="ECO:0000256" key="5">
    <source>
        <dbReference type="ARBA" id="ARBA00022692"/>
    </source>
</evidence>
<evidence type="ECO:0000313" key="9">
    <source>
        <dbReference type="EMBL" id="SFP23540.1"/>
    </source>
</evidence>
<dbReference type="AlphaFoldDB" id="A0A662ZG18"/>
<dbReference type="InterPro" id="IPR003423">
    <property type="entry name" value="OMP_efflux"/>
</dbReference>
<dbReference type="GO" id="GO:0015288">
    <property type="term" value="F:porin activity"/>
    <property type="evidence" value="ECO:0007669"/>
    <property type="project" value="TreeGrafter"/>
</dbReference>
<comment type="similarity">
    <text evidence="2">Belongs to the outer membrane factor (OMF) (TC 1.B.17) family.</text>
</comment>
<comment type="subcellular location">
    <subcellularLocation>
        <location evidence="1">Cell outer membrane</location>
    </subcellularLocation>
</comment>
<dbReference type="Pfam" id="PF02321">
    <property type="entry name" value="OEP"/>
    <property type="match status" value="2"/>
</dbReference>
<dbReference type="Gene3D" id="1.20.1600.10">
    <property type="entry name" value="Outer membrane efflux proteins (OEP)"/>
    <property type="match status" value="1"/>
</dbReference>
<evidence type="ECO:0000256" key="6">
    <source>
        <dbReference type="ARBA" id="ARBA00023136"/>
    </source>
</evidence>
<dbReference type="GO" id="GO:1990281">
    <property type="term" value="C:efflux pump complex"/>
    <property type="evidence" value="ECO:0007669"/>
    <property type="project" value="TreeGrafter"/>
</dbReference>
<dbReference type="InterPro" id="IPR051906">
    <property type="entry name" value="TolC-like"/>
</dbReference>
<proteinExistence type="inferred from homology"/>
<protein>
    <submittedName>
        <fullName evidence="9">Outer membrane protein</fullName>
    </submittedName>
</protein>